<dbReference type="eggNOG" id="KOG2563">
    <property type="taxonomic scope" value="Eukaryota"/>
</dbReference>
<dbReference type="InterPro" id="IPR036259">
    <property type="entry name" value="MFS_trans_sf"/>
</dbReference>
<dbReference type="InterPro" id="IPR049680">
    <property type="entry name" value="FLVCR1-2_SLC49-like"/>
</dbReference>
<comment type="subcellular location">
    <subcellularLocation>
        <location evidence="1">Membrane</location>
        <topology evidence="1">Multi-pass membrane protein</topology>
    </subcellularLocation>
</comment>
<dbReference type="KEGG" id="ngr:NAEGRDRAFT_75160"/>
<feature type="transmembrane region" description="Helical" evidence="6">
    <location>
        <begin position="160"/>
        <end position="179"/>
    </location>
</feature>
<dbReference type="Proteomes" id="UP000006671">
    <property type="component" value="Unassembled WGS sequence"/>
</dbReference>
<dbReference type="GO" id="GO:0022857">
    <property type="term" value="F:transmembrane transporter activity"/>
    <property type="evidence" value="ECO:0007669"/>
    <property type="project" value="InterPro"/>
</dbReference>
<evidence type="ECO:0000256" key="4">
    <source>
        <dbReference type="ARBA" id="ARBA00023136"/>
    </source>
</evidence>
<dbReference type="Pfam" id="PF07690">
    <property type="entry name" value="MFS_1"/>
    <property type="match status" value="1"/>
</dbReference>
<feature type="transmembrane region" description="Helical" evidence="6">
    <location>
        <begin position="79"/>
        <end position="99"/>
    </location>
</feature>
<feature type="transmembrane region" description="Helical" evidence="6">
    <location>
        <begin position="131"/>
        <end position="153"/>
    </location>
</feature>
<feature type="transmembrane region" description="Helical" evidence="6">
    <location>
        <begin position="530"/>
        <end position="551"/>
    </location>
</feature>
<evidence type="ECO:0000256" key="6">
    <source>
        <dbReference type="SAM" id="Phobius"/>
    </source>
</evidence>
<feature type="transmembrane region" description="Helical" evidence="6">
    <location>
        <begin position="464"/>
        <end position="486"/>
    </location>
</feature>
<dbReference type="AlphaFoldDB" id="D2W1B9"/>
<evidence type="ECO:0000313" key="8">
    <source>
        <dbReference type="Proteomes" id="UP000006671"/>
    </source>
</evidence>
<dbReference type="EMBL" id="GG738921">
    <property type="protein sequence ID" value="EFC37199.1"/>
    <property type="molecule type" value="Genomic_DNA"/>
</dbReference>
<feature type="region of interest" description="Disordered" evidence="5">
    <location>
        <begin position="294"/>
        <end position="351"/>
    </location>
</feature>
<evidence type="ECO:0000256" key="1">
    <source>
        <dbReference type="ARBA" id="ARBA00004141"/>
    </source>
</evidence>
<keyword evidence="8" id="KW-1185">Reference proteome</keyword>
<dbReference type="RefSeq" id="XP_002669943.1">
    <property type="nucleotide sequence ID" value="XM_002669897.1"/>
</dbReference>
<feature type="transmembrane region" description="Helical" evidence="6">
    <location>
        <begin position="411"/>
        <end position="429"/>
    </location>
</feature>
<name>D2W1B9_NAEGR</name>
<evidence type="ECO:0000256" key="5">
    <source>
        <dbReference type="SAM" id="MobiDB-lite"/>
    </source>
</evidence>
<dbReference type="InterPro" id="IPR011701">
    <property type="entry name" value="MFS"/>
</dbReference>
<organism evidence="8">
    <name type="scientific">Naegleria gruberi</name>
    <name type="common">Amoeba</name>
    <dbReference type="NCBI Taxonomy" id="5762"/>
    <lineage>
        <taxon>Eukaryota</taxon>
        <taxon>Discoba</taxon>
        <taxon>Heterolobosea</taxon>
        <taxon>Tetramitia</taxon>
        <taxon>Eutetramitia</taxon>
        <taxon>Vahlkampfiidae</taxon>
        <taxon>Naegleria</taxon>
    </lineage>
</organism>
<evidence type="ECO:0000256" key="2">
    <source>
        <dbReference type="ARBA" id="ARBA00022692"/>
    </source>
</evidence>
<dbReference type="Gene3D" id="1.20.1250.20">
    <property type="entry name" value="MFS general substrate transporter like domains"/>
    <property type="match status" value="1"/>
</dbReference>
<feature type="transmembrane region" description="Helical" evidence="6">
    <location>
        <begin position="507"/>
        <end position="524"/>
    </location>
</feature>
<dbReference type="GeneID" id="8856716"/>
<feature type="transmembrane region" description="Helical" evidence="6">
    <location>
        <begin position="223"/>
        <end position="242"/>
    </location>
</feature>
<accession>D2W1B9</accession>
<proteinExistence type="predicted"/>
<feature type="region of interest" description="Disordered" evidence="5">
    <location>
        <begin position="1"/>
        <end position="67"/>
    </location>
</feature>
<evidence type="ECO:0000313" key="7">
    <source>
        <dbReference type="EMBL" id="EFC37199.1"/>
    </source>
</evidence>
<keyword evidence="3 6" id="KW-1133">Transmembrane helix</keyword>
<protein>
    <submittedName>
        <fullName evidence="7">Predicted protein</fullName>
    </submittedName>
</protein>
<feature type="transmembrane region" description="Helical" evidence="6">
    <location>
        <begin position="191"/>
        <end position="216"/>
    </location>
</feature>
<feature type="compositionally biased region" description="Polar residues" evidence="5">
    <location>
        <begin position="36"/>
        <end position="54"/>
    </location>
</feature>
<dbReference type="InParanoid" id="D2W1B9"/>
<dbReference type="PANTHER" id="PTHR10924:SF6">
    <property type="entry name" value="SOLUTE CARRIER FAMILY 49 MEMBER A3"/>
    <property type="match status" value="1"/>
</dbReference>
<gene>
    <name evidence="7" type="ORF">NAEGRDRAFT_75160</name>
</gene>
<keyword evidence="4 6" id="KW-0472">Membrane</keyword>
<sequence>MKDHQYEVDVGEQLLDERRQPHQTLQYKEELDGSYPSLNNGSLQAQDEQQQEEILSSPLPSQHQQQEQTQEPKLYIRRWFQLAIFALCMVTSIICMSTYTTSGNLWCPNEIVHAIRTLLMKFYRLDANWKINMTSLVFLIATIPITFLVSFVLKRFGLKWSVSIYSILTCIGAWIRLIGIQGNETSFWLSLIGQIFIACGQPFITQCGDLFGVFWFGNKERTVVQVVVLFSGVFGSLLSYLVGPRLMTIGSESEEDLKISDLGLGIFLGIQGVMATLCVFLVLLFFKSKPPTPPAIAPEPTKEESNPGFNGDLTQSLTEGSNTAEEPLSNQDLETSAAETKQSKTKQEEPKDVYPPQTFVFGLKKLIRLPSFFMLLAASTLINSFFQSIYILEQIIKGNKYTAIDSGNLNIILIVFATISSIVLSILFDKTKQFKLITIITSASACLAFLWFCILMLWQKNDVLLVLSGMSFVLIGMFSVPTMPLLNQMIVYTTYPVHPSTTMTISSTLTTLWSILFMVYINVLQLCTPLAPSIILWTDFVFLIIAFVLIVSFKGNFSPVLVNSK</sequence>
<feature type="compositionally biased region" description="Low complexity" evidence="5">
    <location>
        <begin position="55"/>
        <end position="67"/>
    </location>
</feature>
<dbReference type="GO" id="GO:0016020">
    <property type="term" value="C:membrane"/>
    <property type="evidence" value="ECO:0007669"/>
    <property type="project" value="UniProtKB-SubCell"/>
</dbReference>
<dbReference type="SUPFAM" id="SSF103473">
    <property type="entry name" value="MFS general substrate transporter"/>
    <property type="match status" value="1"/>
</dbReference>
<evidence type="ECO:0000256" key="3">
    <source>
        <dbReference type="ARBA" id="ARBA00022989"/>
    </source>
</evidence>
<feature type="compositionally biased region" description="Basic and acidic residues" evidence="5">
    <location>
        <begin position="341"/>
        <end position="351"/>
    </location>
</feature>
<dbReference type="VEuPathDB" id="AmoebaDB:NAEGRDRAFT_75160"/>
<dbReference type="OMA" id="VGCWIRW"/>
<reference evidence="7 8" key="1">
    <citation type="journal article" date="2010" name="Cell">
        <title>The genome of Naegleria gruberi illuminates early eukaryotic versatility.</title>
        <authorList>
            <person name="Fritz-Laylin L.K."/>
            <person name="Prochnik S.E."/>
            <person name="Ginger M.L."/>
            <person name="Dacks J.B."/>
            <person name="Carpenter M.L."/>
            <person name="Field M.C."/>
            <person name="Kuo A."/>
            <person name="Paredez A."/>
            <person name="Chapman J."/>
            <person name="Pham J."/>
            <person name="Shu S."/>
            <person name="Neupane R."/>
            <person name="Cipriano M."/>
            <person name="Mancuso J."/>
            <person name="Tu H."/>
            <person name="Salamov A."/>
            <person name="Lindquist E."/>
            <person name="Shapiro H."/>
            <person name="Lucas S."/>
            <person name="Grigoriev I.V."/>
            <person name="Cande W.Z."/>
            <person name="Fulton C."/>
            <person name="Rokhsar D.S."/>
            <person name="Dawson S.C."/>
        </authorList>
    </citation>
    <scope>NUCLEOTIDE SEQUENCE [LARGE SCALE GENOMIC DNA]</scope>
    <source>
        <strain evidence="7 8">NEG-M</strain>
    </source>
</reference>
<feature type="compositionally biased region" description="Polar residues" evidence="5">
    <location>
        <begin position="312"/>
        <end position="340"/>
    </location>
</feature>
<dbReference type="PANTHER" id="PTHR10924">
    <property type="entry name" value="MAJOR FACILITATOR SUPERFAMILY PROTEIN-RELATED"/>
    <property type="match status" value="1"/>
</dbReference>
<dbReference type="OrthoDB" id="422206at2759"/>
<feature type="transmembrane region" description="Helical" evidence="6">
    <location>
        <begin position="436"/>
        <end position="458"/>
    </location>
</feature>
<keyword evidence="2 6" id="KW-0812">Transmembrane</keyword>
<feature type="transmembrane region" description="Helical" evidence="6">
    <location>
        <begin position="262"/>
        <end position="286"/>
    </location>
</feature>